<feature type="compositionally biased region" description="Pro residues" evidence="1">
    <location>
        <begin position="144"/>
        <end position="155"/>
    </location>
</feature>
<evidence type="ECO:0000313" key="2">
    <source>
        <dbReference type="EMBL" id="ROT47802.1"/>
    </source>
</evidence>
<gene>
    <name evidence="2" type="ORF">EDM02_00290</name>
</gene>
<dbReference type="Proteomes" id="UP000270927">
    <property type="component" value="Unassembled WGS sequence"/>
</dbReference>
<organism evidence="2 3">
    <name type="scientific">Candidatus Cardinium hertigii</name>
    <dbReference type="NCBI Taxonomy" id="247481"/>
    <lineage>
        <taxon>Bacteria</taxon>
        <taxon>Pseudomonadati</taxon>
        <taxon>Bacteroidota</taxon>
        <taxon>Cytophagia</taxon>
        <taxon>Cytophagales</taxon>
        <taxon>Amoebophilaceae</taxon>
        <taxon>Candidatus Cardinium</taxon>
    </lineage>
</organism>
<feature type="compositionally biased region" description="Basic and acidic residues" evidence="1">
    <location>
        <begin position="203"/>
        <end position="225"/>
    </location>
</feature>
<feature type="compositionally biased region" description="Polar residues" evidence="1">
    <location>
        <begin position="191"/>
        <end position="201"/>
    </location>
</feature>
<dbReference type="AlphaFoldDB" id="A0A3N2QDQ1"/>
<proteinExistence type="predicted"/>
<feature type="compositionally biased region" description="Low complexity" evidence="1">
    <location>
        <begin position="229"/>
        <end position="239"/>
    </location>
</feature>
<evidence type="ECO:0000313" key="3">
    <source>
        <dbReference type="Proteomes" id="UP000270927"/>
    </source>
</evidence>
<reference evidence="2 3" key="1">
    <citation type="submission" date="2018-09" db="EMBL/GenBank/DDBJ databases">
        <title>Comparative Genomics of Wolbachia-Cardinium Dual Endosymbiosis in a Plant-Parasitic Nematode.</title>
        <authorList>
            <person name="Brown A.M.V."/>
            <person name="Wasala S.K."/>
            <person name="Howe D.K."/>
            <person name="Peetz A.B."/>
            <person name="Zasada I.A."/>
            <person name="Denver D.R."/>
        </authorList>
    </citation>
    <scope>NUCLEOTIDE SEQUENCE [LARGE SCALE GENOMIC DNA]</scope>
    <source>
        <strain evidence="2 3">Pp_1</strain>
    </source>
</reference>
<dbReference type="EMBL" id="RARA01000010">
    <property type="protein sequence ID" value="ROT47802.1"/>
    <property type="molecule type" value="Genomic_DNA"/>
</dbReference>
<keyword evidence="3" id="KW-1185">Reference proteome</keyword>
<feature type="region of interest" description="Disordered" evidence="1">
    <location>
        <begin position="180"/>
        <end position="239"/>
    </location>
</feature>
<protein>
    <submittedName>
        <fullName evidence="2">Uncharacterized protein</fullName>
    </submittedName>
</protein>
<comment type="caution">
    <text evidence="2">The sequence shown here is derived from an EMBL/GenBank/DDBJ whole genome shotgun (WGS) entry which is preliminary data.</text>
</comment>
<sequence>MHPNIIDKAKSIRKGLIHPKIIFSAAGAFVLGTQMGCHSLSSRMISSDRPGTSFFSRNFGKPPLFPKPKKDTRSIGTQTDPIICCCKAYESASGSTGPMPLSPMSDAGSHSTSGDSGYAPVSPNVTQLHSLNVHGISGSVSPHTSPPPPPPPPPLLLFSKGTKGAPKGQGLLAQLQAQQAQLHASKPRSRSLPQSSGTSNDIYKLKKNDVMDELSEKLASRKARQDFQSSSGSSIGEST</sequence>
<dbReference type="RefSeq" id="WP_221179567.1">
    <property type="nucleotide sequence ID" value="NZ_RARA01000010.1"/>
</dbReference>
<feature type="non-terminal residue" evidence="2">
    <location>
        <position position="239"/>
    </location>
</feature>
<feature type="region of interest" description="Disordered" evidence="1">
    <location>
        <begin position="95"/>
        <end position="167"/>
    </location>
</feature>
<evidence type="ECO:0000256" key="1">
    <source>
        <dbReference type="SAM" id="MobiDB-lite"/>
    </source>
</evidence>
<name>A0A3N2QDQ1_9BACT</name>
<accession>A0A3N2QDQ1</accession>